<dbReference type="Proteomes" id="UP000593737">
    <property type="component" value="Chromosome"/>
</dbReference>
<organism evidence="1 2">
    <name type="scientific">Candidatus Nitrospira kreftii</name>
    <dbReference type="NCBI Taxonomy" id="2652173"/>
    <lineage>
        <taxon>Bacteria</taxon>
        <taxon>Pseudomonadati</taxon>
        <taxon>Nitrospirota</taxon>
        <taxon>Nitrospiria</taxon>
        <taxon>Nitrospirales</taxon>
        <taxon>Nitrospiraceae</taxon>
        <taxon>Nitrospira</taxon>
    </lineage>
</organism>
<reference evidence="1 2" key="1">
    <citation type="journal article" date="2020" name="ISME J.">
        <title>Enrichment and physiological characterization of a novel comammox Nitrospira indicates ammonium inhibition of complete nitrification.</title>
        <authorList>
            <person name="Sakoula D."/>
            <person name="Koch H."/>
            <person name="Frank J."/>
            <person name="Jetten M.S.M."/>
            <person name="van Kessel M.A.H.J."/>
            <person name="Lucker S."/>
        </authorList>
    </citation>
    <scope>NUCLEOTIDE SEQUENCE [LARGE SCALE GENOMIC DNA]</scope>
    <source>
        <strain evidence="1">Comreactor17</strain>
    </source>
</reference>
<protein>
    <submittedName>
        <fullName evidence="1">Uncharacterized protein</fullName>
    </submittedName>
</protein>
<evidence type="ECO:0000313" key="2">
    <source>
        <dbReference type="Proteomes" id="UP000593737"/>
    </source>
</evidence>
<dbReference type="EMBL" id="CP047423">
    <property type="protein sequence ID" value="QPD02918.1"/>
    <property type="molecule type" value="Genomic_DNA"/>
</dbReference>
<name>A0A7S8FBQ1_9BACT</name>
<accession>A0A7S8FBQ1</accession>
<dbReference type="KEGG" id="nkf:Nkreftii_000692"/>
<gene>
    <name evidence="1" type="ORF">Nkreftii_000692</name>
</gene>
<dbReference type="AlphaFoldDB" id="A0A7S8FBQ1"/>
<proteinExistence type="predicted"/>
<evidence type="ECO:0000313" key="1">
    <source>
        <dbReference type="EMBL" id="QPD02918.1"/>
    </source>
</evidence>
<sequence>MADWGHGISDDSLSSGTSPLRFACAYDQNLFYPPRRIYADRGLALPQLFATLIRQRPYGT</sequence>